<reference evidence="1 2" key="1">
    <citation type="submission" date="2024-02" db="EMBL/GenBank/DDBJ databases">
        <title>A draft genome for the cacao thread blight pathogen Marasmius crinis-equi.</title>
        <authorList>
            <person name="Cohen S.P."/>
            <person name="Baruah I.K."/>
            <person name="Amoako-Attah I."/>
            <person name="Bukari Y."/>
            <person name="Meinhardt L.W."/>
            <person name="Bailey B.A."/>
        </authorList>
    </citation>
    <scope>NUCLEOTIDE SEQUENCE [LARGE SCALE GENOMIC DNA]</scope>
    <source>
        <strain evidence="1 2">GH-76</strain>
    </source>
</reference>
<protein>
    <recommendedName>
        <fullName evidence="3">FAD-binding domain-containing protein</fullName>
    </recommendedName>
</protein>
<gene>
    <name evidence="1" type="ORF">V5O48_018524</name>
</gene>
<evidence type="ECO:0000313" key="2">
    <source>
        <dbReference type="Proteomes" id="UP001465976"/>
    </source>
</evidence>
<comment type="caution">
    <text evidence="1">The sequence shown here is derived from an EMBL/GenBank/DDBJ whole genome shotgun (WGS) entry which is preliminary data.</text>
</comment>
<proteinExistence type="predicted"/>
<dbReference type="EMBL" id="JBAHYK010003405">
    <property type="protein sequence ID" value="KAL0563543.1"/>
    <property type="molecule type" value="Genomic_DNA"/>
</dbReference>
<organism evidence="1 2">
    <name type="scientific">Marasmius crinis-equi</name>
    <dbReference type="NCBI Taxonomy" id="585013"/>
    <lineage>
        <taxon>Eukaryota</taxon>
        <taxon>Fungi</taxon>
        <taxon>Dikarya</taxon>
        <taxon>Basidiomycota</taxon>
        <taxon>Agaricomycotina</taxon>
        <taxon>Agaricomycetes</taxon>
        <taxon>Agaricomycetidae</taxon>
        <taxon>Agaricales</taxon>
        <taxon>Marasmiineae</taxon>
        <taxon>Marasmiaceae</taxon>
        <taxon>Marasmius</taxon>
    </lineage>
</organism>
<evidence type="ECO:0008006" key="3">
    <source>
        <dbReference type="Google" id="ProtNLM"/>
    </source>
</evidence>
<keyword evidence="2" id="KW-1185">Reference proteome</keyword>
<evidence type="ECO:0000313" key="1">
    <source>
        <dbReference type="EMBL" id="KAL0563543.1"/>
    </source>
</evidence>
<dbReference type="Proteomes" id="UP001465976">
    <property type="component" value="Unassembled WGS sequence"/>
</dbReference>
<accession>A0ABR3EL06</accession>
<sequence>DAYILGAIISATNCIPEDVPHILATYDSIRRPFGNRSVLAAHKQGMYYESNTSEFRDIDGQVSTLVESIAAHWFQAITLVDSKLSRATEMATGRVPPSVDLTDLRFRYDSFWCTLVYLCHSRRCPQSHCS</sequence>
<name>A0ABR3EL06_9AGAR</name>
<feature type="non-terminal residue" evidence="1">
    <location>
        <position position="1"/>
    </location>
</feature>